<organism evidence="9 10">
    <name type="scientific">Botrimarina colliarenosi</name>
    <dbReference type="NCBI Taxonomy" id="2528001"/>
    <lineage>
        <taxon>Bacteria</taxon>
        <taxon>Pseudomonadati</taxon>
        <taxon>Planctomycetota</taxon>
        <taxon>Planctomycetia</taxon>
        <taxon>Pirellulales</taxon>
        <taxon>Lacipirellulaceae</taxon>
        <taxon>Botrimarina</taxon>
    </lineage>
</organism>
<dbReference type="PROSITE" id="PS00588">
    <property type="entry name" value="FLAGELLA_BB_ROD"/>
    <property type="match status" value="1"/>
</dbReference>
<dbReference type="InterPro" id="IPR019776">
    <property type="entry name" value="Flagellar_basal_body_rod_CS"/>
</dbReference>
<keyword evidence="9" id="KW-0966">Cell projection</keyword>
<keyword evidence="9" id="KW-0282">Flagellum</keyword>
<dbReference type="InterPro" id="IPR001444">
    <property type="entry name" value="Flag_bb_rod_N"/>
</dbReference>
<dbReference type="Pfam" id="PF06429">
    <property type="entry name" value="Flg_bbr_C"/>
    <property type="match status" value="1"/>
</dbReference>
<keyword evidence="9" id="KW-0969">Cilium</keyword>
<dbReference type="Proteomes" id="UP000317421">
    <property type="component" value="Unassembled WGS sequence"/>
</dbReference>
<evidence type="ECO:0000313" key="9">
    <source>
        <dbReference type="EMBL" id="TWU00335.1"/>
    </source>
</evidence>
<dbReference type="GO" id="GO:0071978">
    <property type="term" value="P:bacterial-type flagellum-dependent swarming motility"/>
    <property type="evidence" value="ECO:0007669"/>
    <property type="project" value="TreeGrafter"/>
</dbReference>
<dbReference type="InterPro" id="IPR010930">
    <property type="entry name" value="Flg_bb/hook_C_dom"/>
</dbReference>
<comment type="similarity">
    <text evidence="2">Belongs to the flagella basal body rod proteins family.</text>
</comment>
<evidence type="ECO:0000256" key="5">
    <source>
        <dbReference type="ARBA" id="ARBA00025933"/>
    </source>
</evidence>
<dbReference type="PANTHER" id="PTHR30435">
    <property type="entry name" value="FLAGELLAR PROTEIN"/>
    <property type="match status" value="1"/>
</dbReference>
<dbReference type="PANTHER" id="PTHR30435:SF2">
    <property type="entry name" value="FLAGELLAR BASAL-BODY ROD PROTEIN FLGC"/>
    <property type="match status" value="1"/>
</dbReference>
<feature type="domain" description="Flagellar basal body rod protein N-terminal" evidence="7">
    <location>
        <begin position="7"/>
        <end position="32"/>
    </location>
</feature>
<evidence type="ECO:0000256" key="4">
    <source>
        <dbReference type="ARBA" id="ARBA00023143"/>
    </source>
</evidence>
<sequence length="137" mass="14812">MFTAYDISTSGLVAQRARLDAIASNLANISTTRNELGEAKPYQPRYVTFATDPNKQTAAGGVGVQVASVEMSDDPPVMRYLPEHPDADPNTGYVAMPAVDMTTEFVDALEATRAYEANIGVMEITKDLGRQTLQIIV</sequence>
<comment type="subcellular location">
    <subcellularLocation>
        <location evidence="1 6">Bacterial flagellum basal body</location>
    </subcellularLocation>
</comment>
<dbReference type="GO" id="GO:0030694">
    <property type="term" value="C:bacterial-type flagellum basal body, rod"/>
    <property type="evidence" value="ECO:0007669"/>
    <property type="project" value="UniProtKB-UniRule"/>
</dbReference>
<comment type="subunit">
    <text evidence="5 6">The basal body constitutes a major portion of the flagellar organelle and consists of four rings (L,P,S, and M) mounted on a central rod. The rod consists of about 26 subunits of FlgG in the distal portion, and FlgB, FlgC and FlgF are thought to build up the proximal portion of the rod with about 6 subunits each.</text>
</comment>
<evidence type="ECO:0000256" key="6">
    <source>
        <dbReference type="RuleBase" id="RU362062"/>
    </source>
</evidence>
<proteinExistence type="inferred from homology"/>
<gene>
    <name evidence="9" type="primary">flgC</name>
    <name evidence="9" type="ORF">Pla108_12840</name>
</gene>
<evidence type="ECO:0000259" key="8">
    <source>
        <dbReference type="Pfam" id="PF06429"/>
    </source>
</evidence>
<evidence type="ECO:0000313" key="10">
    <source>
        <dbReference type="Proteomes" id="UP000317421"/>
    </source>
</evidence>
<accession>A0A5C6AJW5</accession>
<reference evidence="9 10" key="1">
    <citation type="submission" date="2019-02" db="EMBL/GenBank/DDBJ databases">
        <title>Deep-cultivation of Planctomycetes and their phenomic and genomic characterization uncovers novel biology.</title>
        <authorList>
            <person name="Wiegand S."/>
            <person name="Jogler M."/>
            <person name="Boedeker C."/>
            <person name="Pinto D."/>
            <person name="Vollmers J."/>
            <person name="Rivas-Marin E."/>
            <person name="Kohn T."/>
            <person name="Peeters S.H."/>
            <person name="Heuer A."/>
            <person name="Rast P."/>
            <person name="Oberbeckmann S."/>
            <person name="Bunk B."/>
            <person name="Jeske O."/>
            <person name="Meyerdierks A."/>
            <person name="Storesund J.E."/>
            <person name="Kallscheuer N."/>
            <person name="Luecker S."/>
            <person name="Lage O.M."/>
            <person name="Pohl T."/>
            <person name="Merkel B.J."/>
            <person name="Hornburger P."/>
            <person name="Mueller R.-W."/>
            <person name="Bruemmer F."/>
            <person name="Labrenz M."/>
            <person name="Spormann A.M."/>
            <person name="Op Den Camp H."/>
            <person name="Overmann J."/>
            <person name="Amann R."/>
            <person name="Jetten M.S.M."/>
            <person name="Mascher T."/>
            <person name="Medema M.H."/>
            <person name="Devos D.P."/>
            <person name="Kaster A.-K."/>
            <person name="Ovreas L."/>
            <person name="Rohde M."/>
            <person name="Galperin M.Y."/>
            <person name="Jogler C."/>
        </authorList>
    </citation>
    <scope>NUCLEOTIDE SEQUENCE [LARGE SCALE GENOMIC DNA]</scope>
    <source>
        <strain evidence="9 10">Pla108</strain>
    </source>
</reference>
<comment type="caution">
    <text evidence="9">The sequence shown here is derived from an EMBL/GenBank/DDBJ whole genome shotgun (WGS) entry which is preliminary data.</text>
</comment>
<dbReference type="AlphaFoldDB" id="A0A5C6AJW5"/>
<evidence type="ECO:0000256" key="2">
    <source>
        <dbReference type="ARBA" id="ARBA00009677"/>
    </source>
</evidence>
<keyword evidence="10" id="KW-1185">Reference proteome</keyword>
<dbReference type="NCBIfam" id="TIGR01395">
    <property type="entry name" value="FlgC"/>
    <property type="match status" value="1"/>
</dbReference>
<dbReference type="OrthoDB" id="9794148at2"/>
<name>A0A5C6AJW5_9BACT</name>
<evidence type="ECO:0000256" key="3">
    <source>
        <dbReference type="ARBA" id="ARBA00017941"/>
    </source>
</evidence>
<dbReference type="Pfam" id="PF00460">
    <property type="entry name" value="Flg_bb_rod"/>
    <property type="match status" value="1"/>
</dbReference>
<keyword evidence="4 6" id="KW-0975">Bacterial flagellum</keyword>
<dbReference type="InterPro" id="IPR006299">
    <property type="entry name" value="FlgC"/>
</dbReference>
<protein>
    <recommendedName>
        <fullName evidence="3 6">Flagellar basal-body rod protein FlgC</fullName>
    </recommendedName>
</protein>
<evidence type="ECO:0000259" key="7">
    <source>
        <dbReference type="Pfam" id="PF00460"/>
    </source>
</evidence>
<evidence type="ECO:0000256" key="1">
    <source>
        <dbReference type="ARBA" id="ARBA00004117"/>
    </source>
</evidence>
<feature type="domain" description="Flagellar basal-body/hook protein C-terminal" evidence="8">
    <location>
        <begin position="91"/>
        <end position="135"/>
    </location>
</feature>
<dbReference type="EMBL" id="SJPR01000001">
    <property type="protein sequence ID" value="TWU00335.1"/>
    <property type="molecule type" value="Genomic_DNA"/>
</dbReference>
<dbReference type="RefSeq" id="WP_146444017.1">
    <property type="nucleotide sequence ID" value="NZ_SJPR01000001.1"/>
</dbReference>